<dbReference type="AlphaFoldDB" id="A0A6B2L2V2"/>
<feature type="region of interest" description="Disordered" evidence="1">
    <location>
        <begin position="259"/>
        <end position="286"/>
    </location>
</feature>
<dbReference type="PROSITE" id="PS50011">
    <property type="entry name" value="PROTEIN_KINASE_DOM"/>
    <property type="match status" value="1"/>
</dbReference>
<dbReference type="SMART" id="SM00220">
    <property type="entry name" value="S_TKc"/>
    <property type="match status" value="1"/>
</dbReference>
<dbReference type="InterPro" id="IPR011009">
    <property type="entry name" value="Kinase-like_dom_sf"/>
</dbReference>
<feature type="region of interest" description="Disordered" evidence="1">
    <location>
        <begin position="298"/>
        <end position="332"/>
    </location>
</feature>
<dbReference type="GO" id="GO:0004672">
    <property type="term" value="F:protein kinase activity"/>
    <property type="evidence" value="ECO:0007669"/>
    <property type="project" value="InterPro"/>
</dbReference>
<feature type="region of interest" description="Disordered" evidence="1">
    <location>
        <begin position="379"/>
        <end position="401"/>
    </location>
</feature>
<dbReference type="PANTHER" id="PTHR45756">
    <property type="entry name" value="PALMITOYLTRANSFERASE"/>
    <property type="match status" value="1"/>
</dbReference>
<dbReference type="InterPro" id="IPR053215">
    <property type="entry name" value="TKL_Ser/Thr_kinase"/>
</dbReference>
<evidence type="ECO:0000259" key="2">
    <source>
        <dbReference type="PROSITE" id="PS50011"/>
    </source>
</evidence>
<feature type="compositionally biased region" description="Basic residues" evidence="1">
    <location>
        <begin position="319"/>
        <end position="329"/>
    </location>
</feature>
<evidence type="ECO:0000313" key="3">
    <source>
        <dbReference type="EMBL" id="NDV31290.1"/>
    </source>
</evidence>
<dbReference type="InterPro" id="IPR008271">
    <property type="entry name" value="Ser/Thr_kinase_AS"/>
</dbReference>
<evidence type="ECO:0000256" key="1">
    <source>
        <dbReference type="SAM" id="MobiDB-lite"/>
    </source>
</evidence>
<accession>A0A6B2L2V2</accession>
<dbReference type="InterPro" id="IPR001245">
    <property type="entry name" value="Ser-Thr/Tyr_kinase_cat_dom"/>
</dbReference>
<feature type="domain" description="Protein kinase" evidence="2">
    <location>
        <begin position="1"/>
        <end position="228"/>
    </location>
</feature>
<dbReference type="Gene3D" id="1.10.510.10">
    <property type="entry name" value="Transferase(Phosphotransferase) domain 1"/>
    <property type="match status" value="1"/>
</dbReference>
<feature type="compositionally biased region" description="Polar residues" evidence="1">
    <location>
        <begin position="300"/>
        <end position="317"/>
    </location>
</feature>
<dbReference type="InterPro" id="IPR000719">
    <property type="entry name" value="Prot_kinase_dom"/>
</dbReference>
<proteinExistence type="predicted"/>
<reference evidence="3" key="1">
    <citation type="journal article" date="2020" name="J. Eukaryot. Microbiol.">
        <title>De novo Sequencing, Assembly and Annotation of the Transcriptome for the Free-Living Testate Amoeba Arcella intermedia.</title>
        <authorList>
            <person name="Ribeiro G.M."/>
            <person name="Porfirio-Sousa A.L."/>
            <person name="Maurer-Alcala X.X."/>
            <person name="Katz L.A."/>
            <person name="Lahr D.J.G."/>
        </authorList>
    </citation>
    <scope>NUCLEOTIDE SEQUENCE</scope>
</reference>
<protein>
    <recommendedName>
        <fullName evidence="2">Protein kinase domain-containing protein</fullName>
    </recommendedName>
</protein>
<name>A0A6B2L2V2_9EUKA</name>
<dbReference type="PANTHER" id="PTHR45756:SF1">
    <property type="entry name" value="PROTEIN KINASE DOMAIN CONTAINING PROTEIN"/>
    <property type="match status" value="1"/>
</dbReference>
<feature type="region of interest" description="Disordered" evidence="1">
    <location>
        <begin position="409"/>
        <end position="428"/>
    </location>
</feature>
<organism evidence="3">
    <name type="scientific">Arcella intermedia</name>
    <dbReference type="NCBI Taxonomy" id="1963864"/>
    <lineage>
        <taxon>Eukaryota</taxon>
        <taxon>Amoebozoa</taxon>
        <taxon>Tubulinea</taxon>
        <taxon>Elardia</taxon>
        <taxon>Arcellinida</taxon>
        <taxon>Sphaerothecina</taxon>
        <taxon>Arcellidae</taxon>
        <taxon>Arcella</taxon>
    </lineage>
</organism>
<dbReference type="PROSITE" id="PS00108">
    <property type="entry name" value="PROTEIN_KINASE_ST"/>
    <property type="match status" value="1"/>
</dbReference>
<dbReference type="Pfam" id="PF07714">
    <property type="entry name" value="PK_Tyr_Ser-Thr"/>
    <property type="match status" value="1"/>
</dbReference>
<feature type="compositionally biased region" description="Basic and acidic residues" evidence="1">
    <location>
        <begin position="268"/>
        <end position="280"/>
    </location>
</feature>
<dbReference type="EMBL" id="GIBP01002321">
    <property type="protein sequence ID" value="NDV31290.1"/>
    <property type="molecule type" value="Transcribed_RNA"/>
</dbReference>
<dbReference type="GO" id="GO:0005524">
    <property type="term" value="F:ATP binding"/>
    <property type="evidence" value="ECO:0007669"/>
    <property type="project" value="InterPro"/>
</dbReference>
<feature type="compositionally biased region" description="Polar residues" evidence="1">
    <location>
        <begin position="379"/>
        <end position="388"/>
    </location>
</feature>
<dbReference type="SUPFAM" id="SSF56112">
    <property type="entry name" value="Protein kinase-like (PK-like)"/>
    <property type="match status" value="1"/>
</dbReference>
<sequence length="428" mass="48768">MKGETASNYQRLVFREEIVVQSKLKHNNILPITAICIPNMCMITPFCKEGNLYNVIHNSETSMSWKLRLKILVELASAIRYLHETPPTLIHRDIKSPNVLVYSLDANSSVCVYLCDFGSAIYSHRNCNERPLIDNPTWLAPEILKSTSQSYGFPVDIYSFGMIAWELVSRSKIFDGTPFFSEIEERIREGERPHIPYFIPEEYKAIITKCWAQDANLRPNWKWVQEMLDTMKANCEEYESEFGERKVLSQPRILQRKKIFKNNQPLSKAEESQKNSDRPSQKPKSSKEVFSLVANLVLPGNSSTPTATTPKKNQSKSVKMGKKLARKKGSHEEAEVVEVPVGDAVMSPTDEENCERLRSLTDNGERIVANTITASANPPVLKSNSENPNKAHALPSLNKEKYQKDRLLSLHRGQSARTHQINDDERNF</sequence>